<organism evidence="1 2">
    <name type="scientific">Kribbella capetownensis</name>
    <dbReference type="NCBI Taxonomy" id="1572659"/>
    <lineage>
        <taxon>Bacteria</taxon>
        <taxon>Bacillati</taxon>
        <taxon>Actinomycetota</taxon>
        <taxon>Actinomycetes</taxon>
        <taxon>Propionibacteriales</taxon>
        <taxon>Kribbellaceae</taxon>
        <taxon>Kribbella</taxon>
    </lineage>
</organism>
<gene>
    <name evidence="1" type="ORF">E0H75_25965</name>
</gene>
<dbReference type="Gene3D" id="3.40.630.100">
    <property type="entry name" value="Poly-gamma-glutamate hydrolase, zinc-binding motif"/>
    <property type="match status" value="1"/>
</dbReference>
<comment type="caution">
    <text evidence="1">The sequence shown here is derived from an EMBL/GenBank/DDBJ whole genome shotgun (WGS) entry which is preliminary data.</text>
</comment>
<proteinExistence type="predicted"/>
<evidence type="ECO:0008006" key="3">
    <source>
        <dbReference type="Google" id="ProtNLM"/>
    </source>
</evidence>
<dbReference type="Proteomes" id="UP000293342">
    <property type="component" value="Unassembled WGS sequence"/>
</dbReference>
<dbReference type="EMBL" id="SJKD01000006">
    <property type="protein sequence ID" value="TCC46517.1"/>
    <property type="molecule type" value="Genomic_DNA"/>
</dbReference>
<dbReference type="Pfam" id="PF05908">
    <property type="entry name" value="Gamma_PGA_hydro"/>
    <property type="match status" value="1"/>
</dbReference>
<dbReference type="InterPro" id="IPR038128">
    <property type="entry name" value="Gamma_PGA_hydro_sf"/>
</dbReference>
<dbReference type="AlphaFoldDB" id="A0A4R0JJP4"/>
<evidence type="ECO:0000313" key="1">
    <source>
        <dbReference type="EMBL" id="TCC46517.1"/>
    </source>
</evidence>
<sequence length="256" mass="27419">MSDNGASGSQRFSAAEYPTNSALYADPSLTEGVDYGRRYRRHGWFDDELAERYAVQVTTILAPHGGGIEAGTSELCLAIAGYHPAGLEPTPPDGPFHDYWMFEGLRATGNAELHVTSTGCDDHVARALTGGVLNAVGLHGCTTAQAELPDRAQAVLVGGLSLALKERVLLRLTETGIRAMDADTVPDLNGDEPTNIANRTVLGAGAQLELTTPLRRAMFRINTREDRKNTTLQIFWAFTAAVRAAIADVEATQPTP</sequence>
<evidence type="ECO:0000313" key="2">
    <source>
        <dbReference type="Proteomes" id="UP000293342"/>
    </source>
</evidence>
<keyword evidence="2" id="KW-1185">Reference proteome</keyword>
<dbReference type="OrthoDB" id="7721587at2"/>
<dbReference type="RefSeq" id="WP_131516264.1">
    <property type="nucleotide sequence ID" value="NZ_SJKD01000006.1"/>
</dbReference>
<protein>
    <recommendedName>
        <fullName evidence="3">Phage-related replication protein YjqB, UPF0714/DUF867 family</fullName>
    </recommendedName>
</protein>
<name>A0A4R0JJP4_9ACTN</name>
<dbReference type="InterPro" id="IPR008585">
    <property type="entry name" value="Gamma_PGA_hydro"/>
</dbReference>
<reference evidence="1 2" key="1">
    <citation type="submission" date="2019-02" db="EMBL/GenBank/DDBJ databases">
        <title>Kribbella capetownensis sp. nov. and Kribbella speibonae sp. nov., isolated from soil.</title>
        <authorList>
            <person name="Curtis S.M."/>
            <person name="Norton I."/>
            <person name="Everest G.J."/>
            <person name="Meyers P.R."/>
        </authorList>
    </citation>
    <scope>NUCLEOTIDE SEQUENCE [LARGE SCALE GENOMIC DNA]</scope>
    <source>
        <strain evidence="1 2">YM53</strain>
    </source>
</reference>
<accession>A0A4R0JJP4</accession>